<dbReference type="AlphaFoldDB" id="A0A645DWC9"/>
<evidence type="ECO:0000256" key="1">
    <source>
        <dbReference type="SAM" id="Phobius"/>
    </source>
</evidence>
<evidence type="ECO:0008006" key="3">
    <source>
        <dbReference type="Google" id="ProtNLM"/>
    </source>
</evidence>
<sequence length="100" mass="11809">MTLLVFNPGTIHQPLVIIQFLIFGTFMILLPFSRMMHFAVKYFFYHNIMWDDERMTPGSKMEQDMSCYLNYRVNWSADHVQTRASWSAQAVQGKEDAHTK</sequence>
<comment type="caution">
    <text evidence="2">The sequence shown here is derived from an EMBL/GenBank/DDBJ whole genome shotgun (WGS) entry which is preliminary data.</text>
</comment>
<keyword evidence="1" id="KW-0812">Transmembrane</keyword>
<gene>
    <name evidence="2" type="ORF">SDC9_140575</name>
</gene>
<keyword evidence="1" id="KW-0472">Membrane</keyword>
<organism evidence="2">
    <name type="scientific">bioreactor metagenome</name>
    <dbReference type="NCBI Taxonomy" id="1076179"/>
    <lineage>
        <taxon>unclassified sequences</taxon>
        <taxon>metagenomes</taxon>
        <taxon>ecological metagenomes</taxon>
    </lineage>
</organism>
<proteinExistence type="predicted"/>
<feature type="transmembrane region" description="Helical" evidence="1">
    <location>
        <begin position="12"/>
        <end position="32"/>
    </location>
</feature>
<reference evidence="2" key="1">
    <citation type="submission" date="2019-08" db="EMBL/GenBank/DDBJ databases">
        <authorList>
            <person name="Kucharzyk K."/>
            <person name="Murdoch R.W."/>
            <person name="Higgins S."/>
            <person name="Loffler F."/>
        </authorList>
    </citation>
    <scope>NUCLEOTIDE SEQUENCE</scope>
</reference>
<protein>
    <recommendedName>
        <fullName evidence="3">NarG-like domain-containing protein</fullName>
    </recommendedName>
</protein>
<dbReference type="EMBL" id="VSSQ01040241">
    <property type="protein sequence ID" value="MPM93438.1"/>
    <property type="molecule type" value="Genomic_DNA"/>
</dbReference>
<evidence type="ECO:0000313" key="2">
    <source>
        <dbReference type="EMBL" id="MPM93438.1"/>
    </source>
</evidence>
<keyword evidence="1" id="KW-1133">Transmembrane helix</keyword>
<name>A0A645DWC9_9ZZZZ</name>
<accession>A0A645DWC9</accession>